<dbReference type="AlphaFoldDB" id="A0A3B0UBL7"/>
<gene>
    <name evidence="1" type="ORF">MNBD_BACTEROID07-872</name>
</gene>
<dbReference type="SUPFAM" id="SSF53474">
    <property type="entry name" value="alpha/beta-Hydrolases"/>
    <property type="match status" value="1"/>
</dbReference>
<evidence type="ECO:0008006" key="2">
    <source>
        <dbReference type="Google" id="ProtNLM"/>
    </source>
</evidence>
<accession>A0A3B0UBL7</accession>
<protein>
    <recommendedName>
        <fullName evidence="2">Alpha/beta hydrolase</fullName>
    </recommendedName>
</protein>
<sequence length="216" mass="24607">MNTMKQLRHITIAFILLFLADIAMGQGIIFYLHGRILEVQGIHAVDTVNGYGAYEYTKILNTFRKNGFKVISEVRKIDTRPVSYAQHVVHQIDSLLKEGTNPDDITVIGASKGALIAMLTSSMLKNKEVNFVFMAACNPYSFKRFPELKFYGNILSVFEESDRIGRTCSGFRARSGKMISHYKEIELHTGLKHGFLFKPLPQWVVPALKWARKDYQ</sequence>
<name>A0A3B0UBL7_9ZZZZ</name>
<reference evidence="1" key="1">
    <citation type="submission" date="2018-06" db="EMBL/GenBank/DDBJ databases">
        <authorList>
            <person name="Zhirakovskaya E."/>
        </authorList>
    </citation>
    <scope>NUCLEOTIDE SEQUENCE</scope>
</reference>
<organism evidence="1">
    <name type="scientific">hydrothermal vent metagenome</name>
    <dbReference type="NCBI Taxonomy" id="652676"/>
    <lineage>
        <taxon>unclassified sequences</taxon>
        <taxon>metagenomes</taxon>
        <taxon>ecological metagenomes</taxon>
    </lineage>
</organism>
<evidence type="ECO:0000313" key="1">
    <source>
        <dbReference type="EMBL" id="VAW26470.1"/>
    </source>
</evidence>
<dbReference type="EMBL" id="UOET01000032">
    <property type="protein sequence ID" value="VAW26470.1"/>
    <property type="molecule type" value="Genomic_DNA"/>
</dbReference>
<proteinExistence type="predicted"/>
<dbReference type="InterPro" id="IPR029058">
    <property type="entry name" value="AB_hydrolase_fold"/>
</dbReference>